<evidence type="ECO:0000313" key="1">
    <source>
        <dbReference type="EMBL" id="CAH8242960.1"/>
    </source>
</evidence>
<sequence>MQLLRGIARKADMLKNFFLMAIHGGSANAAIIAQLCSEIQELEELAWRHIASPSRVAHNIAPQVTNSLA</sequence>
<dbReference type="Proteomes" id="UP001154322">
    <property type="component" value="Unassembled WGS sequence"/>
</dbReference>
<accession>A0ABN8TWM6</accession>
<protein>
    <submittedName>
        <fullName evidence="1">Uncharacterized protein</fullName>
    </submittedName>
</protein>
<dbReference type="EMBL" id="CALYLO010000001">
    <property type="protein sequence ID" value="CAH8242960.1"/>
    <property type="molecule type" value="Genomic_DNA"/>
</dbReference>
<keyword evidence="2" id="KW-1185">Reference proteome</keyword>
<reference evidence="1" key="1">
    <citation type="submission" date="2022-06" db="EMBL/GenBank/DDBJ databases">
        <authorList>
            <person name="Dietemann V."/>
            <person name="Ory F."/>
            <person name="Dainat B."/>
            <person name="Oberhansli S."/>
        </authorList>
    </citation>
    <scope>NUCLEOTIDE SEQUENCE</scope>
    <source>
        <strain evidence="1">Ena-SAMPLE-TAB-26-04-2022-14:26:32:270-5432</strain>
    </source>
</reference>
<evidence type="ECO:0000313" key="2">
    <source>
        <dbReference type="Proteomes" id="UP001154322"/>
    </source>
</evidence>
<name>A0ABN8TWM6_9BACL</name>
<proteinExistence type="predicted"/>
<comment type="caution">
    <text evidence="1">The sequence shown here is derived from an EMBL/GenBank/DDBJ whole genome shotgun (WGS) entry which is preliminary data.</text>
</comment>
<dbReference type="RefSeq" id="WP_213429049.1">
    <property type="nucleotide sequence ID" value="NZ_AP031286.1"/>
</dbReference>
<organism evidence="1 2">
    <name type="scientific">Paenibacillus melissococcoides</name>
    <dbReference type="NCBI Taxonomy" id="2912268"/>
    <lineage>
        <taxon>Bacteria</taxon>
        <taxon>Bacillati</taxon>
        <taxon>Bacillota</taxon>
        <taxon>Bacilli</taxon>
        <taxon>Bacillales</taxon>
        <taxon>Paenibacillaceae</taxon>
        <taxon>Paenibacillus</taxon>
    </lineage>
</organism>
<gene>
    <name evidence="1" type="ORF">WJ0W_000169</name>
</gene>